<dbReference type="Pfam" id="PF22522">
    <property type="entry name" value="DUF6998"/>
    <property type="match status" value="1"/>
</dbReference>
<comment type="caution">
    <text evidence="2">The sequence shown here is derived from an EMBL/GenBank/DDBJ whole genome shotgun (WGS) entry which is preliminary data.</text>
</comment>
<dbReference type="InterPro" id="IPR054267">
    <property type="entry name" value="DUF6998"/>
</dbReference>
<accession>A0A9E1LZT8</accession>
<feature type="domain" description="DUF6998" evidence="1">
    <location>
        <begin position="17"/>
        <end position="148"/>
    </location>
</feature>
<sequence length="152" mass="16959">MSGSAIQDLVAEKIKILYSISQELEDLFPGRHYTPDGHMIGSIGEALAACCYGLKLFEASEKTHDGQAPDGRLVQIKATQINRIAISSEPEWLLVLKIHKDGSFSEEYNGPGKLAWEHCGKMQKNGQRPISLAKLRQLQTRVPQSERLKQIM</sequence>
<reference evidence="2" key="1">
    <citation type="submission" date="2021-02" db="EMBL/GenBank/DDBJ databases">
        <title>Infant gut strain persistence is associated with maternal origin, phylogeny, and functional potential including surface adhesion and iron acquisition.</title>
        <authorList>
            <person name="Lou Y.C."/>
        </authorList>
    </citation>
    <scope>NUCLEOTIDE SEQUENCE</scope>
    <source>
        <strain evidence="2">L2_039_000G1_dasL2_039_000G1_maxbin2.maxbin.077</strain>
    </source>
</reference>
<evidence type="ECO:0000313" key="2">
    <source>
        <dbReference type="EMBL" id="MBS6623443.1"/>
    </source>
</evidence>
<dbReference type="EMBL" id="JAGZYH010000146">
    <property type="protein sequence ID" value="MBS6623443.1"/>
    <property type="molecule type" value="Genomic_DNA"/>
</dbReference>
<gene>
    <name evidence="2" type="ORF">KH315_15165</name>
</gene>
<name>A0A9E1LZT8_9FIRM</name>
<evidence type="ECO:0000259" key="1">
    <source>
        <dbReference type="Pfam" id="PF22522"/>
    </source>
</evidence>
<proteinExistence type="predicted"/>
<evidence type="ECO:0000313" key="3">
    <source>
        <dbReference type="Proteomes" id="UP000811365"/>
    </source>
</evidence>
<dbReference type="Proteomes" id="UP000811365">
    <property type="component" value="Unassembled WGS sequence"/>
</dbReference>
<organism evidence="2 3">
    <name type="scientific">Faecalibacterium prausnitzii</name>
    <dbReference type="NCBI Taxonomy" id="853"/>
    <lineage>
        <taxon>Bacteria</taxon>
        <taxon>Bacillati</taxon>
        <taxon>Bacillota</taxon>
        <taxon>Clostridia</taxon>
        <taxon>Eubacteriales</taxon>
        <taxon>Oscillospiraceae</taxon>
        <taxon>Faecalibacterium</taxon>
    </lineage>
</organism>
<dbReference type="AlphaFoldDB" id="A0A9E1LZT8"/>
<protein>
    <recommendedName>
        <fullName evidence="1">DUF6998 domain-containing protein</fullName>
    </recommendedName>
</protein>